<accession>A0A1V9G4L0</accession>
<comment type="caution">
    <text evidence="2">The sequence shown here is derived from an EMBL/GenBank/DDBJ whole genome shotgun (WGS) entry which is preliminary data.</text>
</comment>
<dbReference type="EMBL" id="LVYD01000024">
    <property type="protein sequence ID" value="OQP65484.1"/>
    <property type="molecule type" value="Genomic_DNA"/>
</dbReference>
<dbReference type="RefSeq" id="WP_081146356.1">
    <property type="nucleotide sequence ID" value="NZ_LVYD01000024.1"/>
</dbReference>
<proteinExistence type="predicted"/>
<evidence type="ECO:0000313" key="2">
    <source>
        <dbReference type="EMBL" id="OQP65484.1"/>
    </source>
</evidence>
<evidence type="ECO:0000313" key="3">
    <source>
        <dbReference type="Proteomes" id="UP000192796"/>
    </source>
</evidence>
<reference evidence="2 3" key="1">
    <citation type="submission" date="2016-03" db="EMBL/GenBank/DDBJ databases">
        <title>Niastella vici sp. nov., isolated from farmland soil.</title>
        <authorList>
            <person name="Chen L."/>
            <person name="Wang D."/>
            <person name="Yang S."/>
            <person name="Wang G."/>
        </authorList>
    </citation>
    <scope>NUCLEOTIDE SEQUENCE [LARGE SCALE GENOMIC DNA]</scope>
    <source>
        <strain evidence="2 3">DJ57</strain>
    </source>
</reference>
<sequence>MNKLKKAIIIIACCFGFLITPTRGEAQVIDVIKEAIKKAIKAIDLQVQRLQNATIELQNIQKQVENTLSKLKLQEIADWTEKQKAIYQEYFDELWKVKSLIAYYSRITEIINKQKQLVTEYKKAFTLVKQDKHFSDEETDYIYSVYTGIIGKSVASIDQILLLVKSFTVQMSDAERLALLNRSADEIETYIRDLRTFTNHNIQLSLQRAKDLQDINTVKDLYGISE</sequence>
<feature type="coiled-coil region" evidence="1">
    <location>
        <begin position="33"/>
        <end position="77"/>
    </location>
</feature>
<organism evidence="2 3">
    <name type="scientific">Niastella vici</name>
    <dbReference type="NCBI Taxonomy" id="1703345"/>
    <lineage>
        <taxon>Bacteria</taxon>
        <taxon>Pseudomonadati</taxon>
        <taxon>Bacteroidota</taxon>
        <taxon>Chitinophagia</taxon>
        <taxon>Chitinophagales</taxon>
        <taxon>Chitinophagaceae</taxon>
        <taxon>Niastella</taxon>
    </lineage>
</organism>
<dbReference type="OrthoDB" id="793529at2"/>
<dbReference type="AlphaFoldDB" id="A0A1V9G4L0"/>
<dbReference type="STRING" id="1703345.A3860_17625"/>
<dbReference type="Proteomes" id="UP000192796">
    <property type="component" value="Unassembled WGS sequence"/>
</dbReference>
<protein>
    <submittedName>
        <fullName evidence="2">Conjugal transfer protein TraI</fullName>
    </submittedName>
</protein>
<evidence type="ECO:0000256" key="1">
    <source>
        <dbReference type="SAM" id="Coils"/>
    </source>
</evidence>
<gene>
    <name evidence="2" type="ORF">A3860_17625</name>
</gene>
<keyword evidence="3" id="KW-1185">Reference proteome</keyword>
<name>A0A1V9G4L0_9BACT</name>
<keyword evidence="1" id="KW-0175">Coiled coil</keyword>